<dbReference type="PANTHER" id="PTHR21716:SF53">
    <property type="entry name" value="PERMEASE PERM-RELATED"/>
    <property type="match status" value="1"/>
</dbReference>
<proteinExistence type="inferred from homology"/>
<evidence type="ECO:0000256" key="1">
    <source>
        <dbReference type="ARBA" id="ARBA00004651"/>
    </source>
</evidence>
<comment type="similarity">
    <text evidence="2">Belongs to the autoinducer-2 exporter (AI-2E) (TC 2.A.86) family.</text>
</comment>
<comment type="caution">
    <text evidence="9">The sequence shown here is derived from an EMBL/GenBank/DDBJ whole genome shotgun (WGS) entry which is preliminary data.</text>
</comment>
<feature type="transmembrane region" description="Helical" evidence="8">
    <location>
        <begin position="209"/>
        <end position="233"/>
    </location>
</feature>
<evidence type="ECO:0000313" key="10">
    <source>
        <dbReference type="Proteomes" id="UP000284178"/>
    </source>
</evidence>
<accession>A0A412G5Z6</accession>
<comment type="subcellular location">
    <subcellularLocation>
        <location evidence="1">Cell membrane</location>
        <topology evidence="1">Multi-pass membrane protein</topology>
    </subcellularLocation>
</comment>
<feature type="transmembrane region" description="Helical" evidence="8">
    <location>
        <begin position="253"/>
        <end position="275"/>
    </location>
</feature>
<dbReference type="Pfam" id="PF01594">
    <property type="entry name" value="AI-2E_transport"/>
    <property type="match status" value="1"/>
</dbReference>
<evidence type="ECO:0000256" key="7">
    <source>
        <dbReference type="ARBA" id="ARBA00023136"/>
    </source>
</evidence>
<keyword evidence="3" id="KW-0813">Transport</keyword>
<organism evidence="9 10">
    <name type="scientific">Holdemania filiformis</name>
    <dbReference type="NCBI Taxonomy" id="61171"/>
    <lineage>
        <taxon>Bacteria</taxon>
        <taxon>Bacillati</taxon>
        <taxon>Bacillota</taxon>
        <taxon>Erysipelotrichia</taxon>
        <taxon>Erysipelotrichales</taxon>
        <taxon>Erysipelotrichaceae</taxon>
        <taxon>Holdemania</taxon>
    </lineage>
</organism>
<feature type="transmembrane region" description="Helical" evidence="8">
    <location>
        <begin position="287"/>
        <end position="306"/>
    </location>
</feature>
<reference evidence="9 10" key="1">
    <citation type="submission" date="2018-08" db="EMBL/GenBank/DDBJ databases">
        <title>A genome reference for cultivated species of the human gut microbiota.</title>
        <authorList>
            <person name="Zou Y."/>
            <person name="Xue W."/>
            <person name="Luo G."/>
        </authorList>
    </citation>
    <scope>NUCLEOTIDE SEQUENCE [LARGE SCALE GENOMIC DNA]</scope>
    <source>
        <strain evidence="9 10">AF24-29</strain>
    </source>
</reference>
<feature type="transmembrane region" description="Helical" evidence="8">
    <location>
        <begin position="49"/>
        <end position="68"/>
    </location>
</feature>
<dbReference type="EMBL" id="QRUP01000002">
    <property type="protein sequence ID" value="RGR76351.1"/>
    <property type="molecule type" value="Genomic_DNA"/>
</dbReference>
<dbReference type="AlphaFoldDB" id="A0A412G5Z6"/>
<dbReference type="InterPro" id="IPR002549">
    <property type="entry name" value="AI-2E-like"/>
</dbReference>
<evidence type="ECO:0000256" key="2">
    <source>
        <dbReference type="ARBA" id="ARBA00009773"/>
    </source>
</evidence>
<dbReference type="Proteomes" id="UP000284178">
    <property type="component" value="Unassembled WGS sequence"/>
</dbReference>
<keyword evidence="4" id="KW-1003">Cell membrane</keyword>
<evidence type="ECO:0000256" key="3">
    <source>
        <dbReference type="ARBA" id="ARBA00022448"/>
    </source>
</evidence>
<evidence type="ECO:0000313" key="9">
    <source>
        <dbReference type="EMBL" id="RGR76351.1"/>
    </source>
</evidence>
<keyword evidence="10" id="KW-1185">Reference proteome</keyword>
<evidence type="ECO:0000256" key="8">
    <source>
        <dbReference type="SAM" id="Phobius"/>
    </source>
</evidence>
<gene>
    <name evidence="9" type="ORF">DWY25_03070</name>
</gene>
<name>A0A412G5Z6_9FIRM</name>
<dbReference type="GO" id="GO:0055085">
    <property type="term" value="P:transmembrane transport"/>
    <property type="evidence" value="ECO:0007669"/>
    <property type="project" value="TreeGrafter"/>
</dbReference>
<keyword evidence="7 8" id="KW-0472">Membrane</keyword>
<evidence type="ECO:0000256" key="4">
    <source>
        <dbReference type="ARBA" id="ARBA00022475"/>
    </source>
</evidence>
<sequence length="369" mass="41518">MGWLHKMNAYFKEQLSLKNLLKVLLILLILYFLSLTSNVWMSWLTTLRLILTPFLVGFGIAYVVHPFIEFLQKKGVSRRIAIPLVCLGMLTLLIGILMMVVPMVYDKTTELINSMISGLNWLYQQYVEMNENAPNILVAGIFQQITTLLNDTKSWLPNFSALLPQLISKVLSFLTNAVFAFIISVYVLFDFEKIRKTIFNLARTIDKELPIYLSAVNAEISGYLHSLLMLMAIKFLEYSLLYMLIGHKSAVTIALLTSIGLIVPYFGATVANFIGILTSLTLPLPKVLFLIGGICVLSMVDAYIIAPIVHSRSSQVPPLWTLLCVFAGGMLLGPIGIMISIPVFMSLRVIVNLVRFRNERYDPLPSEDE</sequence>
<feature type="transmembrane region" description="Helical" evidence="8">
    <location>
        <begin position="20"/>
        <end position="43"/>
    </location>
</feature>
<dbReference type="GO" id="GO:0005886">
    <property type="term" value="C:plasma membrane"/>
    <property type="evidence" value="ECO:0007669"/>
    <property type="project" value="UniProtKB-SubCell"/>
</dbReference>
<protein>
    <submittedName>
        <fullName evidence="9">AI-2E family transporter</fullName>
    </submittedName>
</protein>
<dbReference type="GeneID" id="83014390"/>
<dbReference type="RefSeq" id="WP_117893500.1">
    <property type="nucleotide sequence ID" value="NZ_CABJCV010000002.1"/>
</dbReference>
<dbReference type="PANTHER" id="PTHR21716">
    <property type="entry name" value="TRANSMEMBRANE PROTEIN"/>
    <property type="match status" value="1"/>
</dbReference>
<evidence type="ECO:0000256" key="6">
    <source>
        <dbReference type="ARBA" id="ARBA00022989"/>
    </source>
</evidence>
<feature type="transmembrane region" description="Helical" evidence="8">
    <location>
        <begin position="318"/>
        <end position="351"/>
    </location>
</feature>
<keyword evidence="5 8" id="KW-0812">Transmembrane</keyword>
<feature type="transmembrane region" description="Helical" evidence="8">
    <location>
        <begin position="80"/>
        <end position="105"/>
    </location>
</feature>
<feature type="transmembrane region" description="Helical" evidence="8">
    <location>
        <begin position="166"/>
        <end position="189"/>
    </location>
</feature>
<keyword evidence="6 8" id="KW-1133">Transmembrane helix</keyword>
<evidence type="ECO:0000256" key="5">
    <source>
        <dbReference type="ARBA" id="ARBA00022692"/>
    </source>
</evidence>